<reference evidence="1 2" key="1">
    <citation type="journal article" date="2013" name="BMC Microbiol.">
        <title>Identification of the type II cytochrome c maturation pathway in anammox bacteria by comparative genomics.</title>
        <authorList>
            <person name="Ferousi C."/>
            <person name="Speth D.R."/>
            <person name="Reimann J."/>
            <person name="Op den Camp H.J."/>
            <person name="Allen J.W."/>
            <person name="Keltjens J.T."/>
            <person name="Jetten M.S."/>
        </authorList>
    </citation>
    <scope>NUCLEOTIDE SEQUENCE [LARGE SCALE GENOMIC DNA]</scope>
    <source>
        <strain evidence="1">RU1</strain>
    </source>
</reference>
<keyword evidence="2" id="KW-1185">Reference proteome</keyword>
<evidence type="ECO:0000313" key="2">
    <source>
        <dbReference type="Proteomes" id="UP000034954"/>
    </source>
</evidence>
<name>A0A0M2USB0_9BACT</name>
<dbReference type="Proteomes" id="UP000034954">
    <property type="component" value="Unassembled WGS sequence"/>
</dbReference>
<dbReference type="AlphaFoldDB" id="A0A0M2USB0"/>
<accession>A0A0M2USB0</accession>
<organism evidence="1 2">
    <name type="scientific">Candidatus Brocadia fulgida</name>
    <dbReference type="NCBI Taxonomy" id="380242"/>
    <lineage>
        <taxon>Bacteria</taxon>
        <taxon>Pseudomonadati</taxon>
        <taxon>Planctomycetota</taxon>
        <taxon>Candidatus Brocadiia</taxon>
        <taxon>Candidatus Brocadiales</taxon>
        <taxon>Candidatus Brocadiaceae</taxon>
        <taxon>Candidatus Brocadia</taxon>
    </lineage>
</organism>
<dbReference type="EMBL" id="LAQJ01000238">
    <property type="protein sequence ID" value="KKO18727.1"/>
    <property type="molecule type" value="Genomic_DNA"/>
</dbReference>
<proteinExistence type="predicted"/>
<evidence type="ECO:0000313" key="1">
    <source>
        <dbReference type="EMBL" id="KKO18727.1"/>
    </source>
</evidence>
<sequence length="70" mass="7983">MGEIFLPVVTRVKRFTDWMKKKAVVPEGKKDISRQKFTPHREDEAQANLSIIGPEPSTPLSDIYGRIESL</sequence>
<gene>
    <name evidence="1" type="ORF">BROFUL_02559</name>
</gene>
<protein>
    <submittedName>
        <fullName evidence="1">Uncharacterized protein</fullName>
    </submittedName>
</protein>
<comment type="caution">
    <text evidence="1">The sequence shown here is derived from an EMBL/GenBank/DDBJ whole genome shotgun (WGS) entry which is preliminary data.</text>
</comment>